<dbReference type="Proteomes" id="UP000264330">
    <property type="component" value="Unassembled WGS sequence"/>
</dbReference>
<dbReference type="Gene3D" id="1.20.200.10">
    <property type="entry name" value="Fumarase/aspartase (Central domain)"/>
    <property type="match status" value="1"/>
</dbReference>
<name>A0A3D5IX07_9FLAO</name>
<gene>
    <name evidence="2" type="ORF">DGQ38_02600</name>
</gene>
<keyword evidence="1 2" id="KW-0456">Lyase</keyword>
<dbReference type="FunFam" id="1.10.275.10:FF:000005">
    <property type="entry name" value="Histidine ammonia-lyase"/>
    <property type="match status" value="1"/>
</dbReference>
<dbReference type="InterPro" id="IPR024083">
    <property type="entry name" value="Fumarase/histidase_N"/>
</dbReference>
<dbReference type="InterPro" id="IPR001106">
    <property type="entry name" value="Aromatic_Lyase"/>
</dbReference>
<dbReference type="PANTHER" id="PTHR10362">
    <property type="entry name" value="HISTIDINE AMMONIA-LYASE"/>
    <property type="match status" value="1"/>
</dbReference>
<sequence>MLSIKAPLKLVDFQKVLFENQKLEISNEIRQKAENSFHFLQEFAKDKVIYGVNTGFGPMAQYRIKDEDRLQLQYNLIRSHASGTGKPIAPLYVKASMLARLHTLSLGYSGVHTSVLETMQQLINHDITPLIFEHGGVGASGDLVQLAHLALVLIGEGEVFYKGERKSTISVFEKLHIKPIQIKLREGLALINGTSVMTGIGIVNIIHARRLLEWSVCCSSMLNELVAAYSDHFSAELNASKVHESQHAIAEMMRKHLKDSKRIKNRQDHLYRDSSNTEAIFSEKVQEYYSLRCIPQILGPVLNTINAAEKILMDEVNSANDNPIVSVEKQMVYHGGNFHGDFISLEMDKLKLVITRLSMLAERQLNYLLNSKLNEIFPPFVNLGTLGLNFGLQGAQFTAVSTTAENQTLSNSMYVHSIPNNNDNQDIVSMGTNAATMTKTVIDNAYQVLAIEMIAIIQGIKYIDDLEDFSERSKAVFKQFQDRIALEKQHDFPLYATIKDVTKSLKENDVYK</sequence>
<dbReference type="EMBL" id="DPMF01000056">
    <property type="protein sequence ID" value="HCV79918.1"/>
    <property type="molecule type" value="Genomic_DNA"/>
</dbReference>
<dbReference type="Gene3D" id="1.10.275.10">
    <property type="entry name" value="Fumarase/aspartase (N-terminal domain)"/>
    <property type="match status" value="1"/>
</dbReference>
<dbReference type="Pfam" id="PF00221">
    <property type="entry name" value="Lyase_aromatic"/>
    <property type="match status" value="1"/>
</dbReference>
<dbReference type="RefSeq" id="WP_013072195.1">
    <property type="nucleotide sequence ID" value="NZ_CAJXAW010000074.1"/>
</dbReference>
<dbReference type="InterPro" id="IPR008948">
    <property type="entry name" value="L-Aspartase-like"/>
</dbReference>
<evidence type="ECO:0000256" key="1">
    <source>
        <dbReference type="ARBA" id="ARBA00023239"/>
    </source>
</evidence>
<comment type="caution">
    <text evidence="2">The sequence shown here is derived from an EMBL/GenBank/DDBJ whole genome shotgun (WGS) entry which is preliminary data.</text>
</comment>
<dbReference type="AlphaFoldDB" id="A0A3D5IX07"/>
<dbReference type="GO" id="GO:0016841">
    <property type="term" value="F:ammonia-lyase activity"/>
    <property type="evidence" value="ECO:0007669"/>
    <property type="project" value="UniProtKB-ARBA"/>
</dbReference>
<protein>
    <submittedName>
        <fullName evidence="2">Aromatic amino acid lyase</fullName>
    </submittedName>
</protein>
<evidence type="ECO:0000313" key="2">
    <source>
        <dbReference type="EMBL" id="HCV79918.1"/>
    </source>
</evidence>
<dbReference type="CDD" id="cd00332">
    <property type="entry name" value="PAL-HAL"/>
    <property type="match status" value="1"/>
</dbReference>
<organism evidence="2 3">
    <name type="scientific">Zunongwangia profunda</name>
    <dbReference type="NCBI Taxonomy" id="398743"/>
    <lineage>
        <taxon>Bacteria</taxon>
        <taxon>Pseudomonadati</taxon>
        <taxon>Bacteroidota</taxon>
        <taxon>Flavobacteriia</taxon>
        <taxon>Flavobacteriales</taxon>
        <taxon>Flavobacteriaceae</taxon>
        <taxon>Zunongwangia</taxon>
    </lineage>
</organism>
<dbReference type="SUPFAM" id="SSF48557">
    <property type="entry name" value="L-aspartase-like"/>
    <property type="match status" value="1"/>
</dbReference>
<dbReference type="OMA" id="GNFHGDY"/>
<proteinExistence type="predicted"/>
<evidence type="ECO:0000313" key="3">
    <source>
        <dbReference type="Proteomes" id="UP000264330"/>
    </source>
</evidence>
<reference evidence="2 3" key="1">
    <citation type="journal article" date="2018" name="Nat. Biotechnol.">
        <title>A standardized bacterial taxonomy based on genome phylogeny substantially revises the tree of life.</title>
        <authorList>
            <person name="Parks D.H."/>
            <person name="Chuvochina M."/>
            <person name="Waite D.W."/>
            <person name="Rinke C."/>
            <person name="Skarshewski A."/>
            <person name="Chaumeil P.A."/>
            <person name="Hugenholtz P."/>
        </authorList>
    </citation>
    <scope>NUCLEOTIDE SEQUENCE [LARGE SCALE GENOMIC DNA]</scope>
    <source>
        <strain evidence="2">UBA9359</strain>
    </source>
</reference>
<accession>A0A3D5IX07</accession>